<dbReference type="Pfam" id="PF01966">
    <property type="entry name" value="HD"/>
    <property type="match status" value="1"/>
</dbReference>
<dbReference type="AlphaFoldDB" id="A0ABD5YRX9"/>
<dbReference type="InterPro" id="IPR045509">
    <property type="entry name" value="HD_assoc_2"/>
</dbReference>
<reference evidence="3 4" key="1">
    <citation type="journal article" date="2019" name="Int. J. Syst. Evol. Microbiol.">
        <title>The Global Catalogue of Microorganisms (GCM) 10K type strain sequencing project: providing services to taxonomists for standard genome sequencing and annotation.</title>
        <authorList>
            <consortium name="The Broad Institute Genomics Platform"/>
            <consortium name="The Broad Institute Genome Sequencing Center for Infectious Disease"/>
            <person name="Wu L."/>
            <person name="Ma J."/>
        </authorList>
    </citation>
    <scope>NUCLEOTIDE SEQUENCE [LARGE SCALE GENOMIC DNA]</scope>
    <source>
        <strain evidence="3 4">RDMS1</strain>
    </source>
</reference>
<gene>
    <name evidence="3" type="ORF">ACFQL7_14310</name>
</gene>
<feature type="compositionally biased region" description="Basic and acidic residues" evidence="1">
    <location>
        <begin position="406"/>
        <end position="453"/>
    </location>
</feature>
<feature type="region of interest" description="Disordered" evidence="1">
    <location>
        <begin position="399"/>
        <end position="465"/>
    </location>
</feature>
<organism evidence="3 4">
    <name type="scientific">Halocatena marina</name>
    <dbReference type="NCBI Taxonomy" id="2934937"/>
    <lineage>
        <taxon>Archaea</taxon>
        <taxon>Methanobacteriati</taxon>
        <taxon>Methanobacteriota</taxon>
        <taxon>Stenosarchaea group</taxon>
        <taxon>Halobacteria</taxon>
        <taxon>Halobacteriales</taxon>
        <taxon>Natronomonadaceae</taxon>
        <taxon>Halocatena</taxon>
    </lineage>
</organism>
<dbReference type="Proteomes" id="UP001596417">
    <property type="component" value="Unassembled WGS sequence"/>
</dbReference>
<dbReference type="SUPFAM" id="SSF109604">
    <property type="entry name" value="HD-domain/PDEase-like"/>
    <property type="match status" value="1"/>
</dbReference>
<dbReference type="InterPro" id="IPR006674">
    <property type="entry name" value="HD_domain"/>
</dbReference>
<name>A0ABD5YRX9_9EURY</name>
<feature type="domain" description="HD" evidence="2">
    <location>
        <begin position="50"/>
        <end position="160"/>
    </location>
</feature>
<dbReference type="Gene3D" id="1.10.3210.10">
    <property type="entry name" value="Hypothetical protein af1432"/>
    <property type="match status" value="1"/>
</dbReference>
<dbReference type="InterPro" id="IPR050135">
    <property type="entry name" value="dGTPase-like"/>
</dbReference>
<dbReference type="EMBL" id="JBHTAX010000001">
    <property type="protein sequence ID" value="MFC7190886.1"/>
    <property type="molecule type" value="Genomic_DNA"/>
</dbReference>
<dbReference type="RefSeq" id="WP_390205873.1">
    <property type="nucleotide sequence ID" value="NZ_JBHTAX010000001.1"/>
</dbReference>
<dbReference type="SMART" id="SM00471">
    <property type="entry name" value="HDc"/>
    <property type="match status" value="1"/>
</dbReference>
<evidence type="ECO:0000313" key="3">
    <source>
        <dbReference type="EMBL" id="MFC7190886.1"/>
    </source>
</evidence>
<accession>A0ABD5YRX9</accession>
<dbReference type="PANTHER" id="PTHR11373">
    <property type="entry name" value="DEOXYNUCLEOSIDE TRIPHOSPHATE TRIPHOSPHOHYDROLASE"/>
    <property type="match status" value="1"/>
</dbReference>
<comment type="caution">
    <text evidence="3">The sequence shown here is derived from an EMBL/GenBank/DDBJ whole genome shotgun (WGS) entry which is preliminary data.</text>
</comment>
<dbReference type="CDD" id="cd00077">
    <property type="entry name" value="HDc"/>
    <property type="match status" value="1"/>
</dbReference>
<dbReference type="PANTHER" id="PTHR11373:SF4">
    <property type="entry name" value="DEOXYNUCLEOSIDE TRIPHOSPHATE TRIPHOSPHOHYDROLASE SAMHD1"/>
    <property type="match status" value="1"/>
</dbReference>
<dbReference type="FunFam" id="1.10.3210.10:FF:000037">
    <property type="entry name" value="Metal-dependent phosphohydrolase, HD superfamily"/>
    <property type="match status" value="1"/>
</dbReference>
<keyword evidence="4" id="KW-1185">Reference proteome</keyword>
<sequence length="465" mass="52232">MITIKDSVHDHIEVEGVAAALLDTPPVQRLRRIGQLGTVNLVYPSANHTRFEHSLGVYHIANQALSKLGIDGQNADRIRAAALLHDVGHGPYSHNTEDLIYRQTGKYHDEVHDILEREAMATVLDDHDIDPSAVADLIAGKGRLGQLISGELDVDRMDYLVRDAHHTGVPYGTIDHERFVRELRFIDGELVLAAGNIQTAESLLLARALMNPAVYNHPVARIGKAMLRQAAEQLLRSAATDAETLRRMDDHDLIAALRSCEQTVEYARRLDDRDLYKRAVWVEFEDVPEELPKMNHERIQELTRSVADTADIDEDDVIFDVPAGPSMPESTSRVVVNDEIRRLANSSTLVRALMTAQRDRWRFGVYTPQESIDSVGHATERVLGLDLDARVSDRVGRPATLDEFTGGDKRDARVHRHDPPWTRVRPDRGPYRRRGRDDSGGRGNERGGFDRSHSSCVRQRTHASR</sequence>
<dbReference type="InterPro" id="IPR003607">
    <property type="entry name" value="HD/PDEase_dom"/>
</dbReference>
<evidence type="ECO:0000313" key="4">
    <source>
        <dbReference type="Proteomes" id="UP001596417"/>
    </source>
</evidence>
<dbReference type="Pfam" id="PF19276">
    <property type="entry name" value="HD_assoc_2"/>
    <property type="match status" value="1"/>
</dbReference>
<protein>
    <submittedName>
        <fullName evidence="3">HD domain-containing protein</fullName>
    </submittedName>
</protein>
<evidence type="ECO:0000256" key="1">
    <source>
        <dbReference type="SAM" id="MobiDB-lite"/>
    </source>
</evidence>
<proteinExistence type="predicted"/>
<evidence type="ECO:0000259" key="2">
    <source>
        <dbReference type="PROSITE" id="PS51831"/>
    </source>
</evidence>
<dbReference type="PROSITE" id="PS51831">
    <property type="entry name" value="HD"/>
    <property type="match status" value="1"/>
</dbReference>